<dbReference type="RefSeq" id="WP_376999613.1">
    <property type="nucleotide sequence ID" value="NZ_JBHSLC010000115.1"/>
</dbReference>
<sequence length="193" mass="21356">MKNGDSLTPTTVEGETRIRDIDLGERLGFVRPNKIRELIERWMEALLKMGRCPTVGYRPAQGGKETNAYYLNRKQAIFITAKAETAEATEITIEIIEKFDAYERGLNSKESLAARRMRVMEANAKTNARRAANNALMLIGKAGGTRSIARNASRVYGEHGFKVDMGDAFDQGELFDGRDDDDKDDGSGSDGDA</sequence>
<name>A0ABW0GFG1_9PROT</name>
<dbReference type="InterPro" id="IPR014054">
    <property type="entry name" value="Phage_regulatory_Rha"/>
</dbReference>
<comment type="caution">
    <text evidence="2">The sequence shown here is derived from an EMBL/GenBank/DDBJ whole genome shotgun (WGS) entry which is preliminary data.</text>
</comment>
<dbReference type="Pfam" id="PF09669">
    <property type="entry name" value="Phage_pRha"/>
    <property type="match status" value="1"/>
</dbReference>
<evidence type="ECO:0000313" key="3">
    <source>
        <dbReference type="Proteomes" id="UP001596166"/>
    </source>
</evidence>
<reference evidence="3" key="1">
    <citation type="journal article" date="2019" name="Int. J. Syst. Evol. Microbiol.">
        <title>The Global Catalogue of Microorganisms (GCM) 10K type strain sequencing project: providing services to taxonomists for standard genome sequencing and annotation.</title>
        <authorList>
            <consortium name="The Broad Institute Genomics Platform"/>
            <consortium name="The Broad Institute Genome Sequencing Center for Infectious Disease"/>
            <person name="Wu L."/>
            <person name="Ma J."/>
        </authorList>
    </citation>
    <scope>NUCLEOTIDE SEQUENCE [LARGE SCALE GENOMIC DNA]</scope>
    <source>
        <strain evidence="3">CCUG 58760</strain>
    </source>
</reference>
<accession>A0ABW0GFG1</accession>
<feature type="region of interest" description="Disordered" evidence="1">
    <location>
        <begin position="172"/>
        <end position="193"/>
    </location>
</feature>
<proteinExistence type="predicted"/>
<dbReference type="EMBL" id="JBHSLC010000115">
    <property type="protein sequence ID" value="MFC5359521.1"/>
    <property type="molecule type" value="Genomic_DNA"/>
</dbReference>
<gene>
    <name evidence="2" type="ORF">ACFPMG_31445</name>
</gene>
<dbReference type="Proteomes" id="UP001596166">
    <property type="component" value="Unassembled WGS sequence"/>
</dbReference>
<keyword evidence="3" id="KW-1185">Reference proteome</keyword>
<evidence type="ECO:0000256" key="1">
    <source>
        <dbReference type="SAM" id="MobiDB-lite"/>
    </source>
</evidence>
<evidence type="ECO:0000313" key="2">
    <source>
        <dbReference type="EMBL" id="MFC5359521.1"/>
    </source>
</evidence>
<organism evidence="2 3">
    <name type="scientific">Azospirillum himalayense</name>
    <dbReference type="NCBI Taxonomy" id="654847"/>
    <lineage>
        <taxon>Bacteria</taxon>
        <taxon>Pseudomonadati</taxon>
        <taxon>Pseudomonadota</taxon>
        <taxon>Alphaproteobacteria</taxon>
        <taxon>Rhodospirillales</taxon>
        <taxon>Azospirillaceae</taxon>
        <taxon>Azospirillum</taxon>
    </lineage>
</organism>
<protein>
    <submittedName>
        <fullName evidence="2">Rha family transcriptional regulator</fullName>
    </submittedName>
</protein>